<name>A0ABQ4CXJ4_9ACTN</name>
<accession>A0ABQ4CXJ4</accession>
<proteinExistence type="predicted"/>
<dbReference type="Pfam" id="PF01610">
    <property type="entry name" value="DDE_Tnp_ISL3"/>
    <property type="match status" value="1"/>
</dbReference>
<dbReference type="PANTHER" id="PTHR33498:SF1">
    <property type="entry name" value="TRANSPOSASE FOR INSERTION SEQUENCE ELEMENT IS1557"/>
    <property type="match status" value="1"/>
</dbReference>
<dbReference type="EMBL" id="BONE01000051">
    <property type="protein sequence ID" value="GIF76000.1"/>
    <property type="molecule type" value="Genomic_DNA"/>
</dbReference>
<protein>
    <recommendedName>
        <fullName evidence="2">Transposase IS204/IS1001/IS1096/IS1165 DDE domain-containing protein</fullName>
    </recommendedName>
</protein>
<evidence type="ECO:0000313" key="4">
    <source>
        <dbReference type="Proteomes" id="UP000604117"/>
    </source>
</evidence>
<gene>
    <name evidence="3" type="ORF">Asi02nite_55180</name>
</gene>
<comment type="caution">
    <text evidence="3">The sequence shown here is derived from an EMBL/GenBank/DDBJ whole genome shotgun (WGS) entry which is preliminary data.</text>
</comment>
<dbReference type="InterPro" id="IPR002560">
    <property type="entry name" value="Transposase_DDE"/>
</dbReference>
<feature type="compositionally biased region" description="Gly residues" evidence="1">
    <location>
        <begin position="125"/>
        <end position="134"/>
    </location>
</feature>
<sequence length="134" mass="13847">MADHDTGNVVWVGKQRSKAAFTEFFTALGPDRAAAIEAINLDGSSVYLPVIRAQIPQARICLDPFHVIKWTNEVVESVYRAEASAIPTGPDCLRGGTGDAPGSRSAPAANTLMSNTARSSDCGATGTGSGAPGN</sequence>
<reference evidence="3 4" key="1">
    <citation type="submission" date="2021-01" db="EMBL/GenBank/DDBJ databases">
        <title>Whole genome shotgun sequence of Asanoa siamensis NBRC 107932.</title>
        <authorList>
            <person name="Komaki H."/>
            <person name="Tamura T."/>
        </authorList>
    </citation>
    <scope>NUCLEOTIDE SEQUENCE [LARGE SCALE GENOMIC DNA]</scope>
    <source>
        <strain evidence="3 4">NBRC 107932</strain>
    </source>
</reference>
<feature type="domain" description="Transposase IS204/IS1001/IS1096/IS1165 DDE" evidence="2">
    <location>
        <begin position="2"/>
        <end position="87"/>
    </location>
</feature>
<feature type="region of interest" description="Disordered" evidence="1">
    <location>
        <begin position="87"/>
        <end position="134"/>
    </location>
</feature>
<keyword evidence="4" id="KW-1185">Reference proteome</keyword>
<dbReference type="Proteomes" id="UP000604117">
    <property type="component" value="Unassembled WGS sequence"/>
</dbReference>
<evidence type="ECO:0000259" key="2">
    <source>
        <dbReference type="Pfam" id="PF01610"/>
    </source>
</evidence>
<organism evidence="3 4">
    <name type="scientific">Asanoa siamensis</name>
    <dbReference type="NCBI Taxonomy" id="926357"/>
    <lineage>
        <taxon>Bacteria</taxon>
        <taxon>Bacillati</taxon>
        <taxon>Actinomycetota</taxon>
        <taxon>Actinomycetes</taxon>
        <taxon>Micromonosporales</taxon>
        <taxon>Micromonosporaceae</taxon>
        <taxon>Asanoa</taxon>
    </lineage>
</organism>
<dbReference type="PANTHER" id="PTHR33498">
    <property type="entry name" value="TRANSPOSASE FOR INSERTION SEQUENCE ELEMENT IS1557"/>
    <property type="match status" value="1"/>
</dbReference>
<evidence type="ECO:0000313" key="3">
    <source>
        <dbReference type="EMBL" id="GIF76000.1"/>
    </source>
</evidence>
<dbReference type="InterPro" id="IPR047951">
    <property type="entry name" value="Transpos_ISL3"/>
</dbReference>
<evidence type="ECO:0000256" key="1">
    <source>
        <dbReference type="SAM" id="MobiDB-lite"/>
    </source>
</evidence>